<proteinExistence type="predicted"/>
<dbReference type="EMBL" id="SNRW01010811">
    <property type="protein sequence ID" value="KAA6376027.1"/>
    <property type="molecule type" value="Genomic_DNA"/>
</dbReference>
<reference evidence="2 3" key="1">
    <citation type="submission" date="2019-03" db="EMBL/GenBank/DDBJ databases">
        <title>Single cell metagenomics reveals metabolic interactions within the superorganism composed of flagellate Streblomastix strix and complex community of Bacteroidetes bacteria on its surface.</title>
        <authorList>
            <person name="Treitli S.C."/>
            <person name="Kolisko M."/>
            <person name="Husnik F."/>
            <person name="Keeling P."/>
            <person name="Hampl V."/>
        </authorList>
    </citation>
    <scope>NUCLEOTIDE SEQUENCE [LARGE SCALE GENOMIC DNA]</scope>
    <source>
        <strain evidence="2">ST1C</strain>
    </source>
</reference>
<feature type="non-terminal residue" evidence="2">
    <location>
        <position position="158"/>
    </location>
</feature>
<gene>
    <name evidence="2" type="ORF">EZS28_028447</name>
</gene>
<protein>
    <submittedName>
        <fullName evidence="2">Uncharacterized protein</fullName>
    </submittedName>
</protein>
<evidence type="ECO:0000313" key="2">
    <source>
        <dbReference type="EMBL" id="KAA6376027.1"/>
    </source>
</evidence>
<dbReference type="Proteomes" id="UP000324800">
    <property type="component" value="Unassembled WGS sequence"/>
</dbReference>
<sequence length="158" mass="17199">MGDVQSIATQAGTLIKDQAAKVVGDSSIGQKVADTAAKITGRKITDIKAAISSPSSIAGKLNFNNLYGIMDTLGLSKNERVQQLMKPIQKVLVGPTVYDQSIDDDDKTPPTKLPAQQVETESEVSEQKKRWATFAAFMSKPYSYTSKYKKQLQDLDAL</sequence>
<dbReference type="AlphaFoldDB" id="A0A5J4V094"/>
<evidence type="ECO:0000313" key="3">
    <source>
        <dbReference type="Proteomes" id="UP000324800"/>
    </source>
</evidence>
<evidence type="ECO:0000256" key="1">
    <source>
        <dbReference type="SAM" id="MobiDB-lite"/>
    </source>
</evidence>
<comment type="caution">
    <text evidence="2">The sequence shown here is derived from an EMBL/GenBank/DDBJ whole genome shotgun (WGS) entry which is preliminary data.</text>
</comment>
<feature type="region of interest" description="Disordered" evidence="1">
    <location>
        <begin position="99"/>
        <end position="124"/>
    </location>
</feature>
<name>A0A5J4V094_9EUKA</name>
<organism evidence="2 3">
    <name type="scientific">Streblomastix strix</name>
    <dbReference type="NCBI Taxonomy" id="222440"/>
    <lineage>
        <taxon>Eukaryota</taxon>
        <taxon>Metamonada</taxon>
        <taxon>Preaxostyla</taxon>
        <taxon>Oxymonadida</taxon>
        <taxon>Streblomastigidae</taxon>
        <taxon>Streblomastix</taxon>
    </lineage>
</organism>
<accession>A0A5J4V094</accession>